<keyword evidence="3 8" id="KW-0240">DNA-directed RNA polymerase</keyword>
<accession>A0A1Y2F0F4</accession>
<dbReference type="EMBL" id="MCFI01000020">
    <property type="protein sequence ID" value="ORY77362.1"/>
    <property type="molecule type" value="Genomic_DNA"/>
</dbReference>
<dbReference type="PROSITE" id="PS01154">
    <property type="entry name" value="RNA_POL_L_13KD"/>
    <property type="match status" value="1"/>
</dbReference>
<dbReference type="FunFam" id="3.30.1360.10:FF:000006">
    <property type="entry name" value="DNA-directed RNA polymerases I and III subunit RPAC2"/>
    <property type="match status" value="1"/>
</dbReference>
<dbReference type="GO" id="GO:0055029">
    <property type="term" value="C:nuclear DNA-directed RNA polymerase complex"/>
    <property type="evidence" value="ECO:0007669"/>
    <property type="project" value="UniProtKB-ARBA"/>
</dbReference>
<comment type="similarity">
    <text evidence="6">Belongs to the archaeal Rpo11/eukaryotic RPB11/RPC19 RNA polymerase subunit family.</text>
</comment>
<dbReference type="CDD" id="cd07029">
    <property type="entry name" value="RNAP_I_III_AC19"/>
    <property type="match status" value="1"/>
</dbReference>
<evidence type="ECO:0000256" key="1">
    <source>
        <dbReference type="ARBA" id="ARBA00004123"/>
    </source>
</evidence>
<dbReference type="PANTHER" id="PTHR13946">
    <property type="entry name" value="DNA-DIRECTED RNA POLYMERASE I,II,III"/>
    <property type="match status" value="1"/>
</dbReference>
<dbReference type="OMA" id="MRIQMYD"/>
<comment type="subcellular location">
    <subcellularLocation>
        <location evidence="1">Nucleus</location>
    </subcellularLocation>
</comment>
<keyword evidence="9" id="KW-1185">Reference proteome</keyword>
<dbReference type="Proteomes" id="UP000193685">
    <property type="component" value="Unassembled WGS sequence"/>
</dbReference>
<keyword evidence="5" id="KW-0539">Nucleus</keyword>
<dbReference type="InterPro" id="IPR036603">
    <property type="entry name" value="RBP11-like"/>
</dbReference>
<dbReference type="OrthoDB" id="510325at2759"/>
<dbReference type="GeneID" id="63786568"/>
<dbReference type="RefSeq" id="XP_040722983.1">
    <property type="nucleotide sequence ID" value="XM_040869969.1"/>
</dbReference>
<dbReference type="GO" id="GO:0006383">
    <property type="term" value="P:transcription by RNA polymerase III"/>
    <property type="evidence" value="ECO:0007669"/>
    <property type="project" value="TreeGrafter"/>
</dbReference>
<gene>
    <name evidence="8" type="ORF">BCR37DRAFT_382875</name>
</gene>
<evidence type="ECO:0000256" key="4">
    <source>
        <dbReference type="ARBA" id="ARBA00023163"/>
    </source>
</evidence>
<dbReference type="InterPro" id="IPR008193">
    <property type="entry name" value="RNA_pol_Rpb11_13-16kDa_CS"/>
</dbReference>
<comment type="caution">
    <text evidence="8">The sequence shown here is derived from an EMBL/GenBank/DDBJ whole genome shotgun (WGS) entry which is preliminary data.</text>
</comment>
<dbReference type="HAMAP" id="MF_00261">
    <property type="entry name" value="RNApol_arch_Rpo11"/>
    <property type="match status" value="1"/>
</dbReference>
<dbReference type="AlphaFoldDB" id="A0A1Y2F0F4"/>
<evidence type="ECO:0000256" key="5">
    <source>
        <dbReference type="ARBA" id="ARBA00023242"/>
    </source>
</evidence>
<dbReference type="GO" id="GO:0006362">
    <property type="term" value="P:transcription elongation by RNA polymerase I"/>
    <property type="evidence" value="ECO:0007669"/>
    <property type="project" value="TreeGrafter"/>
</dbReference>
<dbReference type="InterPro" id="IPR022905">
    <property type="entry name" value="Rpo11-like"/>
</dbReference>
<reference evidence="8 9" key="1">
    <citation type="submission" date="2016-07" db="EMBL/GenBank/DDBJ databases">
        <title>Pervasive Adenine N6-methylation of Active Genes in Fungi.</title>
        <authorList>
            <consortium name="DOE Joint Genome Institute"/>
            <person name="Mondo S.J."/>
            <person name="Dannebaum R.O."/>
            <person name="Kuo R.C."/>
            <person name="Labutti K."/>
            <person name="Haridas S."/>
            <person name="Kuo A."/>
            <person name="Salamov A."/>
            <person name="Ahrendt S.R."/>
            <person name="Lipzen A."/>
            <person name="Sullivan W."/>
            <person name="Andreopoulos W.B."/>
            <person name="Clum A."/>
            <person name="Lindquist E."/>
            <person name="Daum C."/>
            <person name="Ramamoorthy G.K."/>
            <person name="Gryganskyi A."/>
            <person name="Culley D."/>
            <person name="Magnuson J.K."/>
            <person name="James T.Y."/>
            <person name="O'Malley M.A."/>
            <person name="Stajich J.E."/>
            <person name="Spatafora J.W."/>
            <person name="Visel A."/>
            <person name="Grigoriev I.V."/>
        </authorList>
    </citation>
    <scope>NUCLEOTIDE SEQUENCE [LARGE SCALE GENOMIC DNA]</scope>
    <source>
        <strain evidence="8 9">12-1054</strain>
    </source>
</reference>
<evidence type="ECO:0000256" key="6">
    <source>
        <dbReference type="ARBA" id="ARBA00025751"/>
    </source>
</evidence>
<evidence type="ECO:0000256" key="2">
    <source>
        <dbReference type="ARBA" id="ARBA00022079"/>
    </source>
</evidence>
<dbReference type="Gene3D" id="3.30.1360.10">
    <property type="entry name" value="RNA polymerase, RBP11-like subunit"/>
    <property type="match status" value="1"/>
</dbReference>
<dbReference type="STRING" id="56484.A0A1Y2F0F4"/>
<dbReference type="InterPro" id="IPR009025">
    <property type="entry name" value="RBP11-like_dimer"/>
</dbReference>
<dbReference type="Pfam" id="PF13656">
    <property type="entry name" value="RNA_pol_L_2"/>
    <property type="match status" value="1"/>
</dbReference>
<evidence type="ECO:0000313" key="8">
    <source>
        <dbReference type="EMBL" id="ORY77362.1"/>
    </source>
</evidence>
<dbReference type="GO" id="GO:0005736">
    <property type="term" value="C:RNA polymerase I complex"/>
    <property type="evidence" value="ECO:0007669"/>
    <property type="project" value="TreeGrafter"/>
</dbReference>
<organism evidence="8 9">
    <name type="scientific">Protomyces lactucae-debilis</name>
    <dbReference type="NCBI Taxonomy" id="2754530"/>
    <lineage>
        <taxon>Eukaryota</taxon>
        <taxon>Fungi</taxon>
        <taxon>Dikarya</taxon>
        <taxon>Ascomycota</taxon>
        <taxon>Taphrinomycotina</taxon>
        <taxon>Taphrinomycetes</taxon>
        <taxon>Taphrinales</taxon>
        <taxon>Protomycetaceae</taxon>
        <taxon>Protomyces</taxon>
    </lineage>
</organism>
<name>A0A1Y2F0F4_PROLT</name>
<dbReference type="GO" id="GO:0005666">
    <property type="term" value="C:RNA polymerase III complex"/>
    <property type="evidence" value="ECO:0007669"/>
    <property type="project" value="TreeGrafter"/>
</dbReference>
<keyword evidence="4" id="KW-0804">Transcription</keyword>
<dbReference type="GO" id="GO:0003899">
    <property type="term" value="F:DNA-directed RNA polymerase activity"/>
    <property type="evidence" value="ECO:0007669"/>
    <property type="project" value="InterPro"/>
</dbReference>
<proteinExistence type="inferred from homology"/>
<dbReference type="InterPro" id="IPR033898">
    <property type="entry name" value="RNAP_AC19"/>
</dbReference>
<protein>
    <recommendedName>
        <fullName evidence="2">DNA-directed RNA polymerases I and III subunit RPAC2</fullName>
    </recommendedName>
</protein>
<dbReference type="GO" id="GO:0003677">
    <property type="term" value="F:DNA binding"/>
    <property type="evidence" value="ECO:0007669"/>
    <property type="project" value="InterPro"/>
</dbReference>
<evidence type="ECO:0000313" key="9">
    <source>
        <dbReference type="Proteomes" id="UP000193685"/>
    </source>
</evidence>
<dbReference type="SUPFAM" id="SSF55257">
    <property type="entry name" value="RBP11-like subunits of RNA polymerase"/>
    <property type="match status" value="1"/>
</dbReference>
<evidence type="ECO:0000256" key="3">
    <source>
        <dbReference type="ARBA" id="ARBA00022478"/>
    </source>
</evidence>
<evidence type="ECO:0000259" key="7">
    <source>
        <dbReference type="Pfam" id="PF13656"/>
    </source>
</evidence>
<sequence>MEGRQHQNISSQPKFKILPGAAADGTASTFQFAHEDHTLGNALRYIIMKNPEVELCGYGIPHPSEPLMNLRIQTKSESHTALAALEKGLDDLTDLCDAVQEKFEAELDHIGRT</sequence>
<feature type="domain" description="DNA-directed RNA polymerase RBP11-like dimerisation" evidence="7">
    <location>
        <begin position="28"/>
        <end position="101"/>
    </location>
</feature>
<dbReference type="PANTHER" id="PTHR13946:SF28">
    <property type="entry name" value="DNA-DIRECTED RNA POLYMERASES I AND III SUBUNIT RPAC2"/>
    <property type="match status" value="1"/>
</dbReference>
<dbReference type="GO" id="GO:0046983">
    <property type="term" value="F:protein dimerization activity"/>
    <property type="evidence" value="ECO:0007669"/>
    <property type="project" value="InterPro"/>
</dbReference>